<feature type="compositionally biased region" description="Low complexity" evidence="8">
    <location>
        <begin position="12"/>
        <end position="23"/>
    </location>
</feature>
<feature type="transmembrane region" description="Helical" evidence="9">
    <location>
        <begin position="136"/>
        <end position="154"/>
    </location>
</feature>
<protein>
    <submittedName>
        <fullName evidence="10">UPF0187 domain membrane protein</fullName>
    </submittedName>
</protein>
<evidence type="ECO:0000256" key="8">
    <source>
        <dbReference type="SAM" id="MobiDB-lite"/>
    </source>
</evidence>
<evidence type="ECO:0000256" key="5">
    <source>
        <dbReference type="ARBA" id="ARBA00022989"/>
    </source>
</evidence>
<keyword evidence="11" id="KW-1185">Reference proteome</keyword>
<keyword evidence="2" id="KW-0813">Transport</keyword>
<dbReference type="GO" id="GO:0005254">
    <property type="term" value="F:chloride channel activity"/>
    <property type="evidence" value="ECO:0007669"/>
    <property type="project" value="InterPro"/>
</dbReference>
<dbReference type="GO" id="GO:0005886">
    <property type="term" value="C:plasma membrane"/>
    <property type="evidence" value="ECO:0007669"/>
    <property type="project" value="UniProtKB-SubCell"/>
</dbReference>
<keyword evidence="5 9" id="KW-1133">Transmembrane helix</keyword>
<evidence type="ECO:0000256" key="3">
    <source>
        <dbReference type="ARBA" id="ARBA00022475"/>
    </source>
</evidence>
<feature type="transmembrane region" description="Helical" evidence="9">
    <location>
        <begin position="344"/>
        <end position="365"/>
    </location>
</feature>
<dbReference type="PANTHER" id="PTHR33281">
    <property type="entry name" value="UPF0187 PROTEIN YNEE"/>
    <property type="match status" value="1"/>
</dbReference>
<dbReference type="OrthoDB" id="1368at2759"/>
<feature type="transmembrane region" description="Helical" evidence="9">
    <location>
        <begin position="111"/>
        <end position="130"/>
    </location>
</feature>
<keyword evidence="3" id="KW-1003">Cell membrane</keyword>
<gene>
    <name evidence="10" type="ORF">BDW42DRAFT_167542</name>
</gene>
<organism evidence="10 11">
    <name type="scientific">Aspergillus taichungensis</name>
    <dbReference type="NCBI Taxonomy" id="482145"/>
    <lineage>
        <taxon>Eukaryota</taxon>
        <taxon>Fungi</taxon>
        <taxon>Dikarya</taxon>
        <taxon>Ascomycota</taxon>
        <taxon>Pezizomycotina</taxon>
        <taxon>Eurotiomycetes</taxon>
        <taxon>Eurotiomycetidae</taxon>
        <taxon>Eurotiales</taxon>
        <taxon>Aspergillaceae</taxon>
        <taxon>Aspergillus</taxon>
        <taxon>Aspergillus subgen. Circumdati</taxon>
    </lineage>
</organism>
<dbReference type="InterPro" id="IPR044669">
    <property type="entry name" value="YneE/VCCN1/2-like"/>
</dbReference>
<feature type="compositionally biased region" description="Basic and acidic residues" evidence="8">
    <location>
        <begin position="33"/>
        <end position="46"/>
    </location>
</feature>
<evidence type="ECO:0000256" key="7">
    <source>
        <dbReference type="ARBA" id="ARBA00023136"/>
    </source>
</evidence>
<feature type="region of interest" description="Disordered" evidence="8">
    <location>
        <begin position="475"/>
        <end position="508"/>
    </location>
</feature>
<reference evidence="11" key="1">
    <citation type="submission" date="2017-12" db="EMBL/GenBank/DDBJ databases">
        <authorList>
            <consortium name="DOE Joint Genome Institute"/>
            <person name="Mondo S.J."/>
            <person name="Kjaerbolling I."/>
            <person name="Vesth T.C."/>
            <person name="Frisvad J.C."/>
            <person name="Nybo J.L."/>
            <person name="Theobald S."/>
            <person name="Kuo A."/>
            <person name="Bowyer P."/>
            <person name="Matsuda Y."/>
            <person name="Lyhne E.K."/>
            <person name="Kogle M.E."/>
            <person name="Clum A."/>
            <person name="Lipzen A."/>
            <person name="Salamov A."/>
            <person name="Ngan C.Y."/>
            <person name="Daum C."/>
            <person name="Chiniquy J."/>
            <person name="Barry K."/>
            <person name="LaButti K."/>
            <person name="Haridas S."/>
            <person name="Simmons B.A."/>
            <person name="Magnuson J.K."/>
            <person name="Mortensen U.H."/>
            <person name="Larsen T.O."/>
            <person name="Grigoriev I.V."/>
            <person name="Baker S.E."/>
            <person name="Andersen M.R."/>
            <person name="Nordberg H.P."/>
            <person name="Cantor M.N."/>
            <person name="Hua S.X."/>
        </authorList>
    </citation>
    <scope>NUCLEOTIDE SEQUENCE [LARGE SCALE GENOMIC DNA]</scope>
    <source>
        <strain evidence="11">IBT 19404</strain>
    </source>
</reference>
<name>A0A2J5HXF8_9EURO</name>
<evidence type="ECO:0000256" key="6">
    <source>
        <dbReference type="ARBA" id="ARBA00023065"/>
    </source>
</evidence>
<keyword evidence="6" id="KW-0406">Ion transport</keyword>
<dbReference type="Proteomes" id="UP000235023">
    <property type="component" value="Unassembled WGS sequence"/>
</dbReference>
<evidence type="ECO:0000256" key="2">
    <source>
        <dbReference type="ARBA" id="ARBA00022448"/>
    </source>
</evidence>
<evidence type="ECO:0000313" key="11">
    <source>
        <dbReference type="Proteomes" id="UP000235023"/>
    </source>
</evidence>
<feature type="compositionally biased region" description="Polar residues" evidence="8">
    <location>
        <begin position="475"/>
        <end position="495"/>
    </location>
</feature>
<dbReference type="EMBL" id="KZ559530">
    <property type="protein sequence ID" value="PLN82073.1"/>
    <property type="molecule type" value="Genomic_DNA"/>
</dbReference>
<feature type="compositionally biased region" description="Polar residues" evidence="8">
    <location>
        <begin position="47"/>
        <end position="56"/>
    </location>
</feature>
<keyword evidence="7 9" id="KW-0472">Membrane</keyword>
<feature type="region of interest" description="Disordered" evidence="8">
    <location>
        <begin position="1"/>
        <end position="56"/>
    </location>
</feature>
<accession>A0A2J5HXF8</accession>
<evidence type="ECO:0000256" key="1">
    <source>
        <dbReference type="ARBA" id="ARBA00004651"/>
    </source>
</evidence>
<dbReference type="AlphaFoldDB" id="A0A2J5HXF8"/>
<proteinExistence type="predicted"/>
<feature type="transmembrane region" description="Helical" evidence="9">
    <location>
        <begin position="371"/>
        <end position="390"/>
    </location>
</feature>
<evidence type="ECO:0000313" key="10">
    <source>
        <dbReference type="EMBL" id="PLN82073.1"/>
    </source>
</evidence>
<dbReference type="Pfam" id="PF25539">
    <property type="entry name" value="Bestrophin_2"/>
    <property type="match status" value="1"/>
</dbReference>
<keyword evidence="4 9" id="KW-0812">Transmembrane</keyword>
<evidence type="ECO:0000256" key="4">
    <source>
        <dbReference type="ARBA" id="ARBA00022692"/>
    </source>
</evidence>
<comment type="subcellular location">
    <subcellularLocation>
        <location evidence="1">Cell membrane</location>
        <topology evidence="1">Multi-pass membrane protein</topology>
    </subcellularLocation>
</comment>
<evidence type="ECO:0000256" key="9">
    <source>
        <dbReference type="SAM" id="Phobius"/>
    </source>
</evidence>
<sequence length="508" mass="55816">MDSHSAPPPAEAPAAPAGDGPAPVQVNHHSHAIHHDQPTVHSEKNTTPKSQLTPRPTFLTNLAGSREAQFMLDRRNSSELDRYFHGPRDLNSHSKWPTFCRMHGSVMPRMILPLTFVALWSTLITCISFFVHPLGIDNILLTVTGFVVGLALSFRSSTAYERWADGRKYWSLLIQTSRNLARTIWISTAERQGEKGKEDLMGKLTAMNLILAFAISLKHKLRFEPDVGYEDLAGLIGHLDTFAKEAHDRVNLQPPKKSPWKAFGESLGVSFAESNPRKLIKRSKKPLGHLPLEILNHLAAYIDRCIASETLTISLHQGQAISALATLNEVVTGSERVLDTPLPAAYSIAIAQIAWIYVLVLPFQLYDALKWVTIPGSIVAAYIILGLATIGSEIENPFGHDVNDLPLDTYCRQIALELDIITAMPPPRVDDFATRDENLVLYPLSTAGFSDWKDRSVEEIRAALRTKVVANTSIGTNKTANNTGSGPLAGTTSDAETVVGSMRSKQSV</sequence>
<dbReference type="PANTHER" id="PTHR33281:SF19">
    <property type="entry name" value="VOLTAGE-DEPENDENT ANION CHANNEL-FORMING PROTEIN YNEE"/>
    <property type="match status" value="1"/>
</dbReference>
<feature type="compositionally biased region" description="Pro residues" evidence="8">
    <location>
        <begin position="1"/>
        <end position="11"/>
    </location>
</feature>